<comment type="caution">
    <text evidence="1">The sequence shown here is derived from an EMBL/GenBank/DDBJ whole genome shotgun (WGS) entry which is preliminary data.</text>
</comment>
<dbReference type="AlphaFoldDB" id="Q1Z1E8"/>
<evidence type="ECO:0000313" key="1">
    <source>
        <dbReference type="EMBL" id="EAS42393.1"/>
    </source>
</evidence>
<reference evidence="1 2" key="1">
    <citation type="submission" date="2006-03" db="EMBL/GenBank/DDBJ databases">
        <authorList>
            <person name="Bartlett D.H."/>
            <person name="Valle G."/>
            <person name="Lauro F.M."/>
            <person name="Vezzi A."/>
            <person name="Simonato F."/>
            <person name="Eloe E."/>
            <person name="Vitulo N."/>
            <person name="Stratton T.K."/>
            <person name="D'angelo M."/>
            <person name="Ferriera S."/>
            <person name="Johnson J."/>
            <person name="Kravitz S."/>
            <person name="Beeson K."/>
            <person name="Sutton G."/>
            <person name="Rogers Y."/>
            <person name="Friedman R."/>
            <person name="Frazier M."/>
            <person name="Venter J.C."/>
        </authorList>
    </citation>
    <scope>NUCLEOTIDE SEQUENCE [LARGE SCALE GENOMIC DNA]</scope>
    <source>
        <strain evidence="1 2">3TCK</strain>
    </source>
</reference>
<evidence type="ECO:0000313" key="2">
    <source>
        <dbReference type="Proteomes" id="UP000003789"/>
    </source>
</evidence>
<organism evidence="1 2">
    <name type="scientific">Photobacterium profundum 3TCK</name>
    <dbReference type="NCBI Taxonomy" id="314280"/>
    <lineage>
        <taxon>Bacteria</taxon>
        <taxon>Pseudomonadati</taxon>
        <taxon>Pseudomonadota</taxon>
        <taxon>Gammaproteobacteria</taxon>
        <taxon>Vibrionales</taxon>
        <taxon>Vibrionaceae</taxon>
        <taxon>Photobacterium</taxon>
    </lineage>
</organism>
<sequence>MLINNESDMEQDEYFSVHTGLTINVEPLASDECLPDEQTFIQEIPPLFRVASECSGLEESAERTLKGFGKEDSKALLTYLAAQNSKINLLLSFVLSQQDNPNFRYITDSFGASQLTFVSDSPFTVGTSVRVKLFLEHPPAAIYCYANVTACGTKVHEDDSDEKQAQYAITLRYNRLQEDDRDLLIRAALHIQQKLLRIRAQQRTES</sequence>
<dbReference type="EMBL" id="AAPH01000021">
    <property type="protein sequence ID" value="EAS42393.1"/>
    <property type="molecule type" value="Genomic_DNA"/>
</dbReference>
<dbReference type="HOGENOM" id="CLU_116211_1_0_6"/>
<evidence type="ECO:0008006" key="3">
    <source>
        <dbReference type="Google" id="ProtNLM"/>
    </source>
</evidence>
<gene>
    <name evidence="1" type="ORF">P3TCK_00715</name>
</gene>
<name>Q1Z1E8_9GAMM</name>
<dbReference type="Proteomes" id="UP000003789">
    <property type="component" value="Unassembled WGS sequence"/>
</dbReference>
<protein>
    <recommendedName>
        <fullName evidence="3">PilZ domain-containing protein</fullName>
    </recommendedName>
</protein>
<proteinExistence type="predicted"/>
<accession>Q1Z1E8</accession>